<dbReference type="NCBIfam" id="NF006754">
    <property type="entry name" value="PRK09274.1"/>
    <property type="match status" value="1"/>
</dbReference>
<dbReference type="Pfam" id="PF00501">
    <property type="entry name" value="AMP-binding"/>
    <property type="match status" value="1"/>
</dbReference>
<gene>
    <name evidence="2" type="ORF">PLANPX_1005</name>
</gene>
<organism evidence="2 3">
    <name type="scientific">Lacipirellula parvula</name>
    <dbReference type="NCBI Taxonomy" id="2650471"/>
    <lineage>
        <taxon>Bacteria</taxon>
        <taxon>Pseudomonadati</taxon>
        <taxon>Planctomycetota</taxon>
        <taxon>Planctomycetia</taxon>
        <taxon>Pirellulales</taxon>
        <taxon>Lacipirellulaceae</taxon>
        <taxon>Lacipirellula</taxon>
    </lineage>
</organism>
<keyword evidence="3" id="KW-1185">Reference proteome</keyword>
<dbReference type="InterPro" id="IPR000873">
    <property type="entry name" value="AMP-dep_synth/lig_dom"/>
</dbReference>
<reference evidence="3" key="1">
    <citation type="submission" date="2019-10" db="EMBL/GenBank/DDBJ databases">
        <title>Lacipirellula parvula gen. nov., sp. nov., representing a lineage of planctomycetes widespread in freshwater anoxic habitats, and description of the family Lacipirellulaceae.</title>
        <authorList>
            <person name="Dedysh S.N."/>
            <person name="Kulichevskaya I.S."/>
            <person name="Beletsky A.V."/>
            <person name="Rakitin A.L."/>
            <person name="Mardanov A.V."/>
            <person name="Ivanova A.A."/>
            <person name="Saltykova V.X."/>
            <person name="Rijpstra W.I.C."/>
            <person name="Sinninghe Damste J.S."/>
            <person name="Ravin N.V."/>
        </authorList>
    </citation>
    <scope>NUCLEOTIDE SEQUENCE [LARGE SCALE GENOMIC DNA]</scope>
    <source>
        <strain evidence="3">PX69</strain>
    </source>
</reference>
<name>A0A5K7XAF2_9BACT</name>
<dbReference type="PROSITE" id="PS00455">
    <property type="entry name" value="AMP_BINDING"/>
    <property type="match status" value="1"/>
</dbReference>
<evidence type="ECO:0000313" key="2">
    <source>
        <dbReference type="EMBL" id="BBO31393.1"/>
    </source>
</evidence>
<dbReference type="EMBL" id="AP021861">
    <property type="protein sequence ID" value="BBO31393.1"/>
    <property type="molecule type" value="Genomic_DNA"/>
</dbReference>
<protein>
    <submittedName>
        <fullName evidence="2">AMP-dependent synthetase/ligase in alkane synthesis cluster</fullName>
    </submittedName>
</protein>
<dbReference type="Proteomes" id="UP000326837">
    <property type="component" value="Chromosome"/>
</dbReference>
<dbReference type="GO" id="GO:0016874">
    <property type="term" value="F:ligase activity"/>
    <property type="evidence" value="ECO:0007669"/>
    <property type="project" value="UniProtKB-KW"/>
</dbReference>
<dbReference type="AlphaFoldDB" id="A0A5K7XAF2"/>
<sequence length="567" mass="61251">MADAVAIATPGSGDVAGKNSYATCTFGELEADSLALARGLVDLGVRPGQRFVLLVKPGIEFVKLVFALLRTGAVAVLVDPGMGRKHLVNCLAAAEPDGFIAISPAQAVRSVLRRRFPHAKLNVTVGRRWFWGGATYRQVLERGRHLQTTLPETHAADAAAIIFTSGSTGPPKGVLYTHEMFDTQASEIERQYGIVPGGADLACFALFGLFNSAMGVTTVFPRMDFSRPASADPQQLLAAANDWQVSQAFASPAVWDRLSRHCEATRERIPTLRNVFSCGAPVPAAALERTLAMVHPEARMHTPYGATESLPVATIEAAEVLGETAERTRNGAGVCVGRKFETIEWRVIRISDEPIATIGDAEELPAGEIGELIVRGLQVSPAYVIALQPLAPPGGRAALASDVAPNVAENHPRAEPGAREYNAASKIADGETVWHRIGDVGYLDDVGRFWYCGRKSHRVETAAGTLYTECCEAVFNELPEATRTALVGIGPCGAKMPAVVYEPRDAAVDHPQLVEQLRKVAERFAPTREIRHFLPYSPFPVDVRHNSKINREQLAAFAEQALNERSR</sequence>
<evidence type="ECO:0000259" key="1">
    <source>
        <dbReference type="Pfam" id="PF00501"/>
    </source>
</evidence>
<dbReference type="InterPro" id="IPR020845">
    <property type="entry name" value="AMP-binding_CS"/>
</dbReference>
<feature type="domain" description="AMP-dependent synthetase/ligase" evidence="1">
    <location>
        <begin position="16"/>
        <end position="383"/>
    </location>
</feature>
<dbReference type="PANTHER" id="PTHR43767">
    <property type="entry name" value="LONG-CHAIN-FATTY-ACID--COA LIGASE"/>
    <property type="match status" value="1"/>
</dbReference>
<keyword evidence="2" id="KW-0436">Ligase</keyword>
<evidence type="ECO:0000313" key="3">
    <source>
        <dbReference type="Proteomes" id="UP000326837"/>
    </source>
</evidence>
<dbReference type="KEGG" id="lpav:PLANPX_1005"/>
<dbReference type="InterPro" id="IPR042099">
    <property type="entry name" value="ANL_N_sf"/>
</dbReference>
<dbReference type="Gene3D" id="3.40.50.12780">
    <property type="entry name" value="N-terminal domain of ligase-like"/>
    <property type="match status" value="1"/>
</dbReference>
<proteinExistence type="predicted"/>
<dbReference type="PANTHER" id="PTHR43767:SF1">
    <property type="entry name" value="NONRIBOSOMAL PEPTIDE SYNTHASE PES1 (EUROFUNG)-RELATED"/>
    <property type="match status" value="1"/>
</dbReference>
<dbReference type="SUPFAM" id="SSF56801">
    <property type="entry name" value="Acetyl-CoA synthetase-like"/>
    <property type="match status" value="1"/>
</dbReference>
<dbReference type="InterPro" id="IPR050237">
    <property type="entry name" value="ATP-dep_AMP-bd_enzyme"/>
</dbReference>
<accession>A0A5K7XAF2</accession>